<dbReference type="SUPFAM" id="SSF55073">
    <property type="entry name" value="Nucleotide cyclase"/>
    <property type="match status" value="1"/>
</dbReference>
<dbReference type="GO" id="GO:0052621">
    <property type="term" value="F:diguanylate cyclase activity"/>
    <property type="evidence" value="ECO:0007669"/>
    <property type="project" value="UniProtKB-EC"/>
</dbReference>
<dbReference type="PROSITE" id="PS50887">
    <property type="entry name" value="GGDEF"/>
    <property type="match status" value="1"/>
</dbReference>
<keyword evidence="3" id="KW-0472">Membrane</keyword>
<evidence type="ECO:0000313" key="5">
    <source>
        <dbReference type="EMBL" id="SEC01522.1"/>
    </source>
</evidence>
<evidence type="ECO:0000256" key="2">
    <source>
        <dbReference type="ARBA" id="ARBA00034247"/>
    </source>
</evidence>
<dbReference type="EMBL" id="FNSD01000001">
    <property type="protein sequence ID" value="SEC01522.1"/>
    <property type="molecule type" value="Genomic_DNA"/>
</dbReference>
<dbReference type="InterPro" id="IPR050469">
    <property type="entry name" value="Diguanylate_Cyclase"/>
</dbReference>
<dbReference type="SMART" id="SM00267">
    <property type="entry name" value="GGDEF"/>
    <property type="match status" value="1"/>
</dbReference>
<name>A0A1H4P3M0_9BACT</name>
<dbReference type="GO" id="GO:0043709">
    <property type="term" value="P:cell adhesion involved in single-species biofilm formation"/>
    <property type="evidence" value="ECO:0007669"/>
    <property type="project" value="TreeGrafter"/>
</dbReference>
<dbReference type="PANTHER" id="PTHR45138">
    <property type="entry name" value="REGULATORY COMPONENTS OF SENSORY TRANSDUCTION SYSTEM"/>
    <property type="match status" value="1"/>
</dbReference>
<feature type="transmembrane region" description="Helical" evidence="3">
    <location>
        <begin position="89"/>
        <end position="112"/>
    </location>
</feature>
<dbReference type="InterPro" id="IPR029787">
    <property type="entry name" value="Nucleotide_cyclase"/>
</dbReference>
<evidence type="ECO:0000313" key="6">
    <source>
        <dbReference type="Proteomes" id="UP000182409"/>
    </source>
</evidence>
<gene>
    <name evidence="5" type="ORF">SAMN05443244_2430</name>
</gene>
<reference evidence="5 6" key="1">
    <citation type="submission" date="2016-10" db="EMBL/GenBank/DDBJ databases">
        <authorList>
            <person name="de Groot N.N."/>
        </authorList>
    </citation>
    <scope>NUCLEOTIDE SEQUENCE [LARGE SCALE GENOMIC DNA]</scope>
    <source>
        <strain evidence="5 6">AB35.6</strain>
    </source>
</reference>
<dbReference type="NCBIfam" id="TIGR00254">
    <property type="entry name" value="GGDEF"/>
    <property type="match status" value="1"/>
</dbReference>
<evidence type="ECO:0000259" key="4">
    <source>
        <dbReference type="PROSITE" id="PS50887"/>
    </source>
</evidence>
<feature type="transmembrane region" description="Helical" evidence="3">
    <location>
        <begin position="118"/>
        <end position="139"/>
    </location>
</feature>
<organism evidence="5 6">
    <name type="scientific">Terriglobus roseus</name>
    <dbReference type="NCBI Taxonomy" id="392734"/>
    <lineage>
        <taxon>Bacteria</taxon>
        <taxon>Pseudomonadati</taxon>
        <taxon>Acidobacteriota</taxon>
        <taxon>Terriglobia</taxon>
        <taxon>Terriglobales</taxon>
        <taxon>Acidobacteriaceae</taxon>
        <taxon>Terriglobus</taxon>
    </lineage>
</organism>
<proteinExistence type="predicted"/>
<dbReference type="InterPro" id="IPR000160">
    <property type="entry name" value="GGDEF_dom"/>
</dbReference>
<feature type="transmembrane region" description="Helical" evidence="3">
    <location>
        <begin position="190"/>
        <end position="210"/>
    </location>
</feature>
<sequence length="381" mass="41968">MDMRTLLLERVCLLGFCTLLVVANVREHRSMRGIRWFVASNVNYLIGGILIADRQHLPVWVAVVLANFLYSMGYVFLHRCLSEFLRADRRLWIAQCTVATLSLAQCIYFSLIHPDIRLRLAAIGLATGLQFAICAAVAFDGGRVRIRVAAISMGGVLAFSAALNLTRVLLTLVWGTTQTYLKADDIQTSVVMLNTMIFVAIDIAFVWMIATTLRNELHVQAMTDPLTHVLNRRALELLVATAVEMSMETGRPLSAIAVDLDDFKRINDSLGHSVGDTVLVDTVRSMEAELRGTDSIARVGGDEFVIVLPNCPLFNAEEIAERLRLALEALHFEASDGLRIRASFGVATLTRGMTSWEGLIAKCDEALYAAKNAGGNFVHVT</sequence>
<dbReference type="Proteomes" id="UP000182409">
    <property type="component" value="Unassembled WGS sequence"/>
</dbReference>
<dbReference type="PANTHER" id="PTHR45138:SF9">
    <property type="entry name" value="DIGUANYLATE CYCLASE DGCM-RELATED"/>
    <property type="match status" value="1"/>
</dbReference>
<feature type="transmembrane region" description="Helical" evidence="3">
    <location>
        <begin position="57"/>
        <end position="77"/>
    </location>
</feature>
<evidence type="ECO:0000256" key="3">
    <source>
        <dbReference type="SAM" id="Phobius"/>
    </source>
</evidence>
<dbReference type="Pfam" id="PF00990">
    <property type="entry name" value="GGDEF"/>
    <property type="match status" value="1"/>
</dbReference>
<dbReference type="EC" id="2.7.7.65" evidence="1"/>
<dbReference type="GO" id="GO:0005886">
    <property type="term" value="C:plasma membrane"/>
    <property type="evidence" value="ECO:0007669"/>
    <property type="project" value="TreeGrafter"/>
</dbReference>
<dbReference type="Gene3D" id="3.30.70.270">
    <property type="match status" value="1"/>
</dbReference>
<dbReference type="InterPro" id="IPR043128">
    <property type="entry name" value="Rev_trsase/Diguanyl_cyclase"/>
</dbReference>
<feature type="transmembrane region" description="Helical" evidence="3">
    <location>
        <begin position="146"/>
        <end position="170"/>
    </location>
</feature>
<dbReference type="AlphaFoldDB" id="A0A1H4P3M0"/>
<protein>
    <recommendedName>
        <fullName evidence="1">diguanylate cyclase</fullName>
        <ecNumber evidence="1">2.7.7.65</ecNumber>
    </recommendedName>
</protein>
<keyword evidence="3" id="KW-0812">Transmembrane</keyword>
<dbReference type="FunFam" id="3.30.70.270:FF:000001">
    <property type="entry name" value="Diguanylate cyclase domain protein"/>
    <property type="match status" value="1"/>
</dbReference>
<feature type="transmembrane region" description="Helical" evidence="3">
    <location>
        <begin position="34"/>
        <end position="51"/>
    </location>
</feature>
<evidence type="ECO:0000256" key="1">
    <source>
        <dbReference type="ARBA" id="ARBA00012528"/>
    </source>
</evidence>
<dbReference type="GO" id="GO:1902201">
    <property type="term" value="P:negative regulation of bacterial-type flagellum-dependent cell motility"/>
    <property type="evidence" value="ECO:0007669"/>
    <property type="project" value="TreeGrafter"/>
</dbReference>
<feature type="domain" description="GGDEF" evidence="4">
    <location>
        <begin position="251"/>
        <end position="381"/>
    </location>
</feature>
<dbReference type="CDD" id="cd01949">
    <property type="entry name" value="GGDEF"/>
    <property type="match status" value="1"/>
</dbReference>
<comment type="catalytic activity">
    <reaction evidence="2">
        <text>2 GTP = 3',3'-c-di-GMP + 2 diphosphate</text>
        <dbReference type="Rhea" id="RHEA:24898"/>
        <dbReference type="ChEBI" id="CHEBI:33019"/>
        <dbReference type="ChEBI" id="CHEBI:37565"/>
        <dbReference type="ChEBI" id="CHEBI:58805"/>
        <dbReference type="EC" id="2.7.7.65"/>
    </reaction>
</comment>
<accession>A0A1H4P3M0</accession>
<keyword evidence="3" id="KW-1133">Transmembrane helix</keyword>